<sequence>MNQPKFQPKNQTSVPYQNRTPEYYLNKIHPQVLSSLNTEQIAAIQDILEEAIPKHSPKIVDLRLTVDLILSRFYLVLLVGKERRRGQREYPVRGITRIGNLIAATLLLIAINLLISAFIFLFLYLIKSALGIDLFSGEHLSDQLKKF</sequence>
<evidence type="ECO:0000313" key="3">
    <source>
        <dbReference type="Proteomes" id="UP001301728"/>
    </source>
</evidence>
<dbReference type="EMBL" id="JAYGHT010000138">
    <property type="protein sequence ID" value="MEA5521763.1"/>
    <property type="molecule type" value="Genomic_DNA"/>
</dbReference>
<keyword evidence="1" id="KW-1133">Transmembrane helix</keyword>
<dbReference type="RefSeq" id="WP_323218870.1">
    <property type="nucleotide sequence ID" value="NZ_JAYGHT010000138.1"/>
</dbReference>
<gene>
    <name evidence="2" type="ORF">VB854_22750</name>
</gene>
<reference evidence="2 3" key="1">
    <citation type="submission" date="2023-12" db="EMBL/GenBank/DDBJ databases">
        <title>Baltic Sea Cyanobacteria.</title>
        <authorList>
            <person name="Delbaje E."/>
            <person name="Fewer D.P."/>
            <person name="Shishido T.K."/>
        </authorList>
    </citation>
    <scope>NUCLEOTIDE SEQUENCE [LARGE SCALE GENOMIC DNA]</scope>
    <source>
        <strain evidence="2 3">CCNP 1315</strain>
    </source>
</reference>
<comment type="caution">
    <text evidence="2">The sequence shown here is derived from an EMBL/GenBank/DDBJ whole genome shotgun (WGS) entry which is preliminary data.</text>
</comment>
<proteinExistence type="predicted"/>
<evidence type="ECO:0000256" key="1">
    <source>
        <dbReference type="SAM" id="Phobius"/>
    </source>
</evidence>
<name>A0ABU5U548_9CYAN</name>
<organism evidence="2 3">
    <name type="scientific">Limnoraphis robusta CCNP1315</name>
    <dbReference type="NCBI Taxonomy" id="3110306"/>
    <lineage>
        <taxon>Bacteria</taxon>
        <taxon>Bacillati</taxon>
        <taxon>Cyanobacteriota</taxon>
        <taxon>Cyanophyceae</taxon>
        <taxon>Oscillatoriophycideae</taxon>
        <taxon>Oscillatoriales</taxon>
        <taxon>Sirenicapillariaceae</taxon>
        <taxon>Limnoraphis</taxon>
    </lineage>
</organism>
<evidence type="ECO:0000313" key="2">
    <source>
        <dbReference type="EMBL" id="MEA5521763.1"/>
    </source>
</evidence>
<keyword evidence="1" id="KW-0472">Membrane</keyword>
<keyword evidence="1" id="KW-0812">Transmembrane</keyword>
<feature type="transmembrane region" description="Helical" evidence="1">
    <location>
        <begin position="101"/>
        <end position="126"/>
    </location>
</feature>
<keyword evidence="3" id="KW-1185">Reference proteome</keyword>
<dbReference type="Proteomes" id="UP001301728">
    <property type="component" value="Unassembled WGS sequence"/>
</dbReference>
<accession>A0ABU5U548</accession>
<protein>
    <submittedName>
        <fullName evidence="2">Uncharacterized protein</fullName>
    </submittedName>
</protein>